<keyword evidence="2" id="KW-1185">Reference proteome</keyword>
<gene>
    <name evidence="1" type="ORF">GCM10022271_20870</name>
</gene>
<dbReference type="Proteomes" id="UP001501456">
    <property type="component" value="Unassembled WGS sequence"/>
</dbReference>
<evidence type="ECO:0000313" key="2">
    <source>
        <dbReference type="Proteomes" id="UP001501456"/>
    </source>
</evidence>
<dbReference type="EMBL" id="BAABBI010000003">
    <property type="protein sequence ID" value="GAA3788074.1"/>
    <property type="molecule type" value="Genomic_DNA"/>
</dbReference>
<accession>A0ABP7H8A5</accession>
<dbReference type="Gene3D" id="2.60.40.4140">
    <property type="match status" value="1"/>
</dbReference>
<dbReference type="PROSITE" id="PS51257">
    <property type="entry name" value="PROKAR_LIPOPROTEIN"/>
    <property type="match status" value="1"/>
</dbReference>
<evidence type="ECO:0000313" key="1">
    <source>
        <dbReference type="EMBL" id="GAA3788074.1"/>
    </source>
</evidence>
<reference evidence="2" key="1">
    <citation type="journal article" date="2019" name="Int. J. Syst. Evol. Microbiol.">
        <title>The Global Catalogue of Microorganisms (GCM) 10K type strain sequencing project: providing services to taxonomists for standard genome sequencing and annotation.</title>
        <authorList>
            <consortium name="The Broad Institute Genomics Platform"/>
            <consortium name="The Broad Institute Genome Sequencing Center for Infectious Disease"/>
            <person name="Wu L."/>
            <person name="Ma J."/>
        </authorList>
    </citation>
    <scope>NUCLEOTIDE SEQUENCE [LARGE SCALE GENOMIC DNA]</scope>
    <source>
        <strain evidence="2">JCM 17525</strain>
    </source>
</reference>
<dbReference type="InterPro" id="IPR027829">
    <property type="entry name" value="DUF4625"/>
</dbReference>
<dbReference type="Pfam" id="PF15418">
    <property type="entry name" value="DUF4625"/>
    <property type="match status" value="1"/>
</dbReference>
<comment type="caution">
    <text evidence="1">The sequence shown here is derived from an EMBL/GenBank/DDBJ whole genome shotgun (WGS) entry which is preliminary data.</text>
</comment>
<dbReference type="RefSeq" id="WP_344730320.1">
    <property type="nucleotide sequence ID" value="NZ_BAABBI010000003.1"/>
</dbReference>
<sequence length="160" mass="17966">MKNILKHILFGIILTTIIACSSDDDGVGRDEIKPTITVNYDEGFPQACAELVKGETYTFRALVTDNVELASYSLNIHHNFDHHTHDDQQAICNLDPIKQAVNPMIYMENFTVDSGLTTYEINIPITIPNDIDTGDYHCAYSVTDKTGWQSRTSIDIKIVE</sequence>
<name>A0ABP7H8A5_9FLAO</name>
<protein>
    <submittedName>
        <fullName evidence="1">DUF4625 domain-containing protein</fullName>
    </submittedName>
</protein>
<proteinExistence type="predicted"/>
<organism evidence="1 2">
    <name type="scientific">Corallibacter vietnamensis</name>
    <dbReference type="NCBI Taxonomy" id="904130"/>
    <lineage>
        <taxon>Bacteria</taxon>
        <taxon>Pseudomonadati</taxon>
        <taxon>Bacteroidota</taxon>
        <taxon>Flavobacteriia</taxon>
        <taxon>Flavobacteriales</taxon>
        <taxon>Flavobacteriaceae</taxon>
        <taxon>Corallibacter</taxon>
    </lineage>
</organism>